<evidence type="ECO:0000256" key="7">
    <source>
        <dbReference type="ARBA" id="ARBA00023224"/>
    </source>
</evidence>
<dbReference type="Gene3D" id="3.30.450.20">
    <property type="entry name" value="PAS domain"/>
    <property type="match status" value="1"/>
</dbReference>
<protein>
    <recommendedName>
        <fullName evidence="15">Chemotaxis protein</fullName>
    </recommendedName>
</protein>
<feature type="domain" description="HAMP" evidence="12">
    <location>
        <begin position="221"/>
        <end position="273"/>
    </location>
</feature>
<evidence type="ECO:0000256" key="5">
    <source>
        <dbReference type="ARBA" id="ARBA00022989"/>
    </source>
</evidence>
<evidence type="ECO:0000259" key="11">
    <source>
        <dbReference type="PROSITE" id="PS50111"/>
    </source>
</evidence>
<dbReference type="Pfam" id="PF00015">
    <property type="entry name" value="MCPsignal"/>
    <property type="match status" value="1"/>
</dbReference>
<sequence>MNIKRIWSNYITGISVRRKLNLLTVLIALGVISLSVVAARIQYLDLYATRLATVHAHTEAGNSVLAHYAGLADSGQLSLEQAQAQAIETLASMRAESSGMYYTLLDTRSDTIVMHPFRRERAGTALADYTDEAGVAYNSLLSQAAREGGGQVTYLSRQSADKAPVQRVAHAIPFAPWHWAVSTGAYVNDVQQQALAFTAVMTVAGGALVLIVLALSWFIGNSIIVPLQRATRVANNIAGGQLDNDTRTGARDETGQLLTSMGRMQEQLHGVIQATRQLAGQHQQGMVSQRIDSSVLPGEYALMADEVNALVAHHVHTAQTLAVLAQAYAQGDLRQDMPALPGEQAALSQAMAAVKSNLLAISEAITSLSSAAVAGDFSVRQDSSRFAWGFADMVDRLNTLMVTTDQGLAALSQLLRAIADGDLTQTMAGRFNGVFARMQADANLTVDNLAGIVGRIHQASVHIEQAANEISGGNSELSRRTEQQAANLEETAASMEELTATVQLNAGHAQQADRLAGQAAGVAAEAGQQVGQAVHTMSQIAQASRRIAEIISVIDGIAFQTNILALNAAVEAARAGEQGRGFAVVAGEVRTLAQRSATAAREIKGLIDDSVQQVDLGVEQVNRAGQTMTRVVDSVQEVNGLMTQISQASSEQGSGIAQVSQTIMQMDQGTQQNAAMVEEASAAAHAMQGQSRDLLAAVAAFRLASH</sequence>
<dbReference type="Proteomes" id="UP000050956">
    <property type="component" value="Unassembled WGS sequence"/>
</dbReference>
<dbReference type="OrthoDB" id="8744489at2"/>
<dbReference type="SMART" id="SM00304">
    <property type="entry name" value="HAMP"/>
    <property type="match status" value="3"/>
</dbReference>
<dbReference type="CDD" id="cd11386">
    <property type="entry name" value="MCP_signal"/>
    <property type="match status" value="1"/>
</dbReference>
<comment type="caution">
    <text evidence="13">The sequence shown here is derived from an EMBL/GenBank/DDBJ whole genome shotgun (WGS) entry which is preliminary data.</text>
</comment>
<dbReference type="Pfam" id="PF17200">
    <property type="entry name" value="sCache_2"/>
    <property type="match status" value="1"/>
</dbReference>
<keyword evidence="14" id="KW-1185">Reference proteome</keyword>
<dbReference type="FunFam" id="1.10.287.950:FF:000001">
    <property type="entry name" value="Methyl-accepting chemotaxis sensory transducer"/>
    <property type="match status" value="1"/>
</dbReference>
<dbReference type="PANTHER" id="PTHR43531:SF14">
    <property type="entry name" value="METHYL-ACCEPTING CHEMOTAXIS PROTEIN I-RELATED"/>
    <property type="match status" value="1"/>
</dbReference>
<dbReference type="GO" id="GO:0004888">
    <property type="term" value="F:transmembrane signaling receptor activity"/>
    <property type="evidence" value="ECO:0007669"/>
    <property type="project" value="InterPro"/>
</dbReference>
<evidence type="ECO:0000256" key="1">
    <source>
        <dbReference type="ARBA" id="ARBA00004651"/>
    </source>
</evidence>
<keyword evidence="5 10" id="KW-1133">Transmembrane helix</keyword>
<dbReference type="Pfam" id="PF18575">
    <property type="entry name" value="HAMP_N3"/>
    <property type="match status" value="1"/>
</dbReference>
<dbReference type="SMART" id="SM00283">
    <property type="entry name" value="MA"/>
    <property type="match status" value="1"/>
</dbReference>
<dbReference type="STRING" id="336566.ABB30_02700"/>
<feature type="domain" description="HAMP" evidence="12">
    <location>
        <begin position="408"/>
        <end position="454"/>
    </location>
</feature>
<dbReference type="Pfam" id="PF00672">
    <property type="entry name" value="HAMP"/>
    <property type="match status" value="1"/>
</dbReference>
<dbReference type="EMBL" id="LDJM01000007">
    <property type="protein sequence ID" value="KRG78955.1"/>
    <property type="molecule type" value="Genomic_DNA"/>
</dbReference>
<dbReference type="InterPro" id="IPR003660">
    <property type="entry name" value="HAMP_dom"/>
</dbReference>
<keyword evidence="2" id="KW-1003">Cell membrane</keyword>
<dbReference type="Pfam" id="PF18947">
    <property type="entry name" value="HAMP_2"/>
    <property type="match status" value="1"/>
</dbReference>
<dbReference type="GO" id="GO:0007165">
    <property type="term" value="P:signal transduction"/>
    <property type="evidence" value="ECO:0007669"/>
    <property type="project" value="UniProtKB-KW"/>
</dbReference>
<evidence type="ECO:0000256" key="10">
    <source>
        <dbReference type="SAM" id="Phobius"/>
    </source>
</evidence>
<evidence type="ECO:0000256" key="4">
    <source>
        <dbReference type="ARBA" id="ARBA00022692"/>
    </source>
</evidence>
<dbReference type="CDD" id="cd06225">
    <property type="entry name" value="HAMP"/>
    <property type="match status" value="1"/>
</dbReference>
<evidence type="ECO:0000313" key="14">
    <source>
        <dbReference type="Proteomes" id="UP000050956"/>
    </source>
</evidence>
<dbReference type="SMART" id="SM01049">
    <property type="entry name" value="Cache_2"/>
    <property type="match status" value="1"/>
</dbReference>
<dbReference type="GO" id="GO:0005886">
    <property type="term" value="C:plasma membrane"/>
    <property type="evidence" value="ECO:0007669"/>
    <property type="project" value="UniProtKB-SubCell"/>
</dbReference>
<organism evidence="13 14">
    <name type="scientific">Stenotrophomonas ginsengisoli</name>
    <dbReference type="NCBI Taxonomy" id="336566"/>
    <lineage>
        <taxon>Bacteria</taxon>
        <taxon>Pseudomonadati</taxon>
        <taxon>Pseudomonadota</taxon>
        <taxon>Gammaproteobacteria</taxon>
        <taxon>Lysobacterales</taxon>
        <taxon>Lysobacteraceae</taxon>
        <taxon>Stenotrophomonas</taxon>
    </lineage>
</organism>
<evidence type="ECO:0000256" key="6">
    <source>
        <dbReference type="ARBA" id="ARBA00023136"/>
    </source>
</evidence>
<evidence type="ECO:0000256" key="3">
    <source>
        <dbReference type="ARBA" id="ARBA00022481"/>
    </source>
</evidence>
<dbReference type="SUPFAM" id="SSF158472">
    <property type="entry name" value="HAMP domain-like"/>
    <property type="match status" value="1"/>
</dbReference>
<evidence type="ECO:0000259" key="12">
    <source>
        <dbReference type="PROSITE" id="PS50885"/>
    </source>
</evidence>
<feature type="transmembrane region" description="Helical" evidence="10">
    <location>
        <begin position="20"/>
        <end position="41"/>
    </location>
</feature>
<dbReference type="AlphaFoldDB" id="A0A0R0DAT6"/>
<feature type="domain" description="Methyl-accepting transducer" evidence="11">
    <location>
        <begin position="459"/>
        <end position="688"/>
    </location>
</feature>
<dbReference type="InterPro" id="IPR051310">
    <property type="entry name" value="MCP_chemotaxis"/>
</dbReference>
<dbReference type="InterPro" id="IPR004089">
    <property type="entry name" value="MCPsignal_dom"/>
</dbReference>
<name>A0A0R0DAT6_9GAMM</name>
<dbReference type="InterPro" id="IPR041395">
    <property type="entry name" value="McpB_HAMP_3rd"/>
</dbReference>
<dbReference type="GO" id="GO:0006935">
    <property type="term" value="P:chemotaxis"/>
    <property type="evidence" value="ECO:0007669"/>
    <property type="project" value="InterPro"/>
</dbReference>
<evidence type="ECO:0000256" key="9">
    <source>
        <dbReference type="PROSITE-ProRule" id="PRU00284"/>
    </source>
</evidence>
<keyword evidence="6 10" id="KW-0472">Membrane</keyword>
<comment type="similarity">
    <text evidence="8">Belongs to the methyl-accepting chemotaxis (MCP) protein family.</text>
</comment>
<dbReference type="Gene3D" id="1.10.287.950">
    <property type="entry name" value="Methyl-accepting chemotaxis protein"/>
    <property type="match status" value="1"/>
</dbReference>
<reference evidence="13 14" key="1">
    <citation type="submission" date="2015-05" db="EMBL/GenBank/DDBJ databases">
        <title>Genome sequencing and analysis of members of genus Stenotrophomonas.</title>
        <authorList>
            <person name="Patil P.P."/>
            <person name="Midha S."/>
            <person name="Patil P.B."/>
        </authorList>
    </citation>
    <scope>NUCLEOTIDE SEQUENCE [LARGE SCALE GENOMIC DNA]</scope>
    <source>
        <strain evidence="13 14">DSM 24757</strain>
    </source>
</reference>
<dbReference type="PROSITE" id="PS50111">
    <property type="entry name" value="CHEMOTAXIS_TRANSDUC_2"/>
    <property type="match status" value="1"/>
</dbReference>
<dbReference type="RefSeq" id="WP_057636763.1">
    <property type="nucleotide sequence ID" value="NZ_LDJM01000007.1"/>
</dbReference>
<evidence type="ECO:0000256" key="2">
    <source>
        <dbReference type="ARBA" id="ARBA00022475"/>
    </source>
</evidence>
<comment type="subcellular location">
    <subcellularLocation>
        <location evidence="1">Cell membrane</location>
        <topology evidence="1">Multi-pass membrane protein</topology>
    </subcellularLocation>
</comment>
<dbReference type="SUPFAM" id="SSF58104">
    <property type="entry name" value="Methyl-accepting chemotaxis protein (MCP) signaling domain"/>
    <property type="match status" value="1"/>
</dbReference>
<dbReference type="PROSITE" id="PS50885">
    <property type="entry name" value="HAMP"/>
    <property type="match status" value="2"/>
</dbReference>
<dbReference type="PRINTS" id="PR00260">
    <property type="entry name" value="CHEMTRNSDUCR"/>
</dbReference>
<dbReference type="PANTHER" id="PTHR43531">
    <property type="entry name" value="PROTEIN ICFG"/>
    <property type="match status" value="1"/>
</dbReference>
<accession>A0A0R0DAT6</accession>
<evidence type="ECO:0000256" key="8">
    <source>
        <dbReference type="ARBA" id="ARBA00029447"/>
    </source>
</evidence>
<keyword evidence="7 9" id="KW-0807">Transducer</keyword>
<dbReference type="InterPro" id="IPR033480">
    <property type="entry name" value="sCache_2"/>
</dbReference>
<dbReference type="PATRIC" id="fig|336566.3.peg.2947"/>
<evidence type="ECO:0000313" key="13">
    <source>
        <dbReference type="EMBL" id="KRG78955.1"/>
    </source>
</evidence>
<proteinExistence type="inferred from homology"/>
<dbReference type="Gene3D" id="1.20.120.1530">
    <property type="match status" value="2"/>
</dbReference>
<gene>
    <name evidence="13" type="ORF">ABB30_02700</name>
</gene>
<keyword evidence="3" id="KW-0488">Methylation</keyword>
<keyword evidence="4 10" id="KW-0812">Transmembrane</keyword>
<dbReference type="InterPro" id="IPR004090">
    <property type="entry name" value="Chemotax_Me-accpt_rcpt"/>
</dbReference>
<evidence type="ECO:0008006" key="15">
    <source>
        <dbReference type="Google" id="ProtNLM"/>
    </source>
</evidence>